<accession>A0A8E4UXK5</accession>
<name>A0A8E4UXK5_9CAUD</name>
<protein>
    <submittedName>
        <fullName evidence="1">Uncharacterized protein</fullName>
    </submittedName>
</protein>
<evidence type="ECO:0000313" key="2">
    <source>
        <dbReference type="Proteomes" id="UP000693689"/>
    </source>
</evidence>
<gene>
    <name evidence="1" type="ORF">Nekkels1_93</name>
</gene>
<proteinExistence type="predicted"/>
<keyword evidence="2" id="KW-1185">Reference proteome</keyword>
<dbReference type="EMBL" id="MT732443">
    <property type="protein sequence ID" value="QQO97100.1"/>
    <property type="molecule type" value="Genomic_DNA"/>
</dbReference>
<reference evidence="1 2" key="1">
    <citation type="submission" date="2020-07" db="EMBL/GenBank/DDBJ databases">
        <title>Highly diverse flavobacterial phages as mortality factor during North Sea spring blooms.</title>
        <authorList>
            <person name="Bartlau N."/>
            <person name="Wichels A."/>
            <person name="Krohne G."/>
            <person name="Adriaenssens E.M."/>
            <person name="Heins A."/>
            <person name="Fuchs B.M."/>
            <person name="Amann R."/>
            <person name="Moraru C."/>
        </authorList>
    </citation>
    <scope>NUCLEOTIDE SEQUENCE [LARGE SCALE GENOMIC DNA]</scope>
</reference>
<evidence type="ECO:0000313" key="1">
    <source>
        <dbReference type="EMBL" id="QQO97100.1"/>
    </source>
</evidence>
<organism evidence="1 2">
    <name type="scientific">Cellulophaga phage Nekkels_1</name>
    <dbReference type="NCBI Taxonomy" id="2745692"/>
    <lineage>
        <taxon>Viruses</taxon>
        <taxon>Duplodnaviria</taxon>
        <taxon>Heunggongvirae</taxon>
        <taxon>Uroviricota</taxon>
        <taxon>Caudoviricetes</taxon>
        <taxon>Assiduviridae</taxon>
        <taxon>Nekkelsvirus</taxon>
        <taxon>Nekkelsvirus Nekkels</taxon>
    </lineage>
</organism>
<dbReference type="Proteomes" id="UP000693689">
    <property type="component" value="Segment"/>
</dbReference>
<sequence>METTTIKHHLTSKERANQIKARFKDLGLTKIQQIECSYRVVDELLSSIPNTNPTSLELRKRLYFLDVKDKMLII</sequence>